<protein>
    <submittedName>
        <fullName evidence="2">Xylose isomerase domain protein TIM barrel</fullName>
    </submittedName>
</protein>
<feature type="domain" description="Xylose isomerase-like TIM barrel" evidence="1">
    <location>
        <begin position="26"/>
        <end position="272"/>
    </location>
</feature>
<accession>A3DP14</accession>
<keyword evidence="2" id="KW-0413">Isomerase</keyword>
<dbReference type="GO" id="GO:0016853">
    <property type="term" value="F:isomerase activity"/>
    <property type="evidence" value="ECO:0007669"/>
    <property type="project" value="UniProtKB-KW"/>
</dbReference>
<sequence>MSIRIGIPIWIGSFIDHSIEEVINLISTYKIDLIEVSIDYPWPYKEMDLLNNLISEVINYDIKISLHAPWRDIPLATPYDYLGEHIVKLLSQILNPILNRLPYETYIVFHPLTMQKIDILSNRKDIVSKTQKRMNFLRELINKNTTILLENLSRGFGSEPSYLREIVLGLDKYNIGLCLDVGHLAMRYFRELSGVYTDFYEYLKEVITILNDTQIPTVHLHDTDGKTHEHLLIGEGKLDFKKILKILNKLKPKYIVYEMFRSRKTKATLEEILKIIDGQRTWVRIYMH</sequence>
<reference evidence="2 3" key="2">
    <citation type="journal article" date="2009" name="Stand. Genomic Sci.">
        <title>Complete genome sequence of Staphylothermus marinus Stetter and Fiala 1986 type strain F1.</title>
        <authorList>
            <person name="Anderson I.J."/>
            <person name="Sun H."/>
            <person name="Lapidus A."/>
            <person name="Copeland A."/>
            <person name="Glavina Del Rio T."/>
            <person name="Tice H."/>
            <person name="Dalin E."/>
            <person name="Lucas S."/>
            <person name="Barry K."/>
            <person name="Land M."/>
            <person name="Richardson P."/>
            <person name="Huber H."/>
            <person name="Kyrpides N.C."/>
        </authorList>
    </citation>
    <scope>NUCLEOTIDE SEQUENCE [LARGE SCALE GENOMIC DNA]</scope>
    <source>
        <strain evidence="3">ATCC 43588 / DSM 3639 / JCM 9404 / F1</strain>
    </source>
</reference>
<organism evidence="2 3">
    <name type="scientific">Staphylothermus marinus (strain ATCC 43588 / DSM 3639 / JCM 9404 / F1)</name>
    <dbReference type="NCBI Taxonomy" id="399550"/>
    <lineage>
        <taxon>Archaea</taxon>
        <taxon>Thermoproteota</taxon>
        <taxon>Thermoprotei</taxon>
        <taxon>Desulfurococcales</taxon>
        <taxon>Desulfurococcaceae</taxon>
        <taxon>Staphylothermus</taxon>
    </lineage>
</organism>
<dbReference type="eggNOG" id="arCOG01895">
    <property type="taxonomic scope" value="Archaea"/>
</dbReference>
<dbReference type="EMBL" id="CP000575">
    <property type="protein sequence ID" value="ABN70374.1"/>
    <property type="molecule type" value="Genomic_DNA"/>
</dbReference>
<dbReference type="RefSeq" id="WP_011839565.1">
    <property type="nucleotide sequence ID" value="NC_009033.1"/>
</dbReference>
<dbReference type="Proteomes" id="UP000000254">
    <property type="component" value="Chromosome"/>
</dbReference>
<dbReference type="KEGG" id="smr:Smar_1283"/>
<evidence type="ECO:0000313" key="2">
    <source>
        <dbReference type="EMBL" id="ABN70374.1"/>
    </source>
</evidence>
<dbReference type="AlphaFoldDB" id="A3DP14"/>
<name>A3DP14_STAMF</name>
<keyword evidence="3" id="KW-1185">Reference proteome</keyword>
<dbReference type="STRING" id="399550.Smar_1283"/>
<evidence type="ECO:0000313" key="3">
    <source>
        <dbReference type="Proteomes" id="UP000000254"/>
    </source>
</evidence>
<dbReference type="GeneID" id="4907278"/>
<dbReference type="SUPFAM" id="SSF51658">
    <property type="entry name" value="Xylose isomerase-like"/>
    <property type="match status" value="1"/>
</dbReference>
<dbReference type="InterPro" id="IPR036237">
    <property type="entry name" value="Xyl_isomerase-like_sf"/>
</dbReference>
<reference evidence="3" key="1">
    <citation type="journal article" date="2009" name="BMC Genomics">
        <title>The complete genome sequence of Staphylothermus marinus reveals differences in sulfur metabolism among heterotrophic Crenarchaeota.</title>
        <authorList>
            <person name="Anderson I.J."/>
            <person name="Dharmarajan L."/>
            <person name="Rodriguez J."/>
            <person name="Hooper S."/>
            <person name="Porat I."/>
            <person name="Ulrich L.E."/>
            <person name="Elkins J.G."/>
            <person name="Mavromatis K."/>
            <person name="Sun H."/>
            <person name="Land M."/>
            <person name="Lapidus A."/>
            <person name="Lucas S."/>
            <person name="Barry K."/>
            <person name="Huber H."/>
            <person name="Zhulin I.B."/>
            <person name="Whitman W.B."/>
            <person name="Mukhopadhyay B."/>
            <person name="Woese C."/>
            <person name="Bristow J."/>
            <person name="Kyrpides N."/>
        </authorList>
    </citation>
    <scope>NUCLEOTIDE SEQUENCE [LARGE SCALE GENOMIC DNA]</scope>
    <source>
        <strain evidence="3">ATCC 43588 / DSM 3639 / JCM 9404 / F1</strain>
    </source>
</reference>
<dbReference type="Gene3D" id="3.20.20.150">
    <property type="entry name" value="Divalent-metal-dependent TIM barrel enzymes"/>
    <property type="match status" value="1"/>
</dbReference>
<dbReference type="PANTHER" id="PTHR12110:SF21">
    <property type="entry name" value="XYLOSE ISOMERASE-LIKE TIM BARREL DOMAIN-CONTAINING PROTEIN"/>
    <property type="match status" value="1"/>
</dbReference>
<evidence type="ECO:0000259" key="1">
    <source>
        <dbReference type="Pfam" id="PF01261"/>
    </source>
</evidence>
<dbReference type="HOGENOM" id="CLU_975239_0_0_2"/>
<proteinExistence type="predicted"/>
<dbReference type="OrthoDB" id="372143at2157"/>
<dbReference type="PANTHER" id="PTHR12110">
    <property type="entry name" value="HYDROXYPYRUVATE ISOMERASE"/>
    <property type="match status" value="1"/>
</dbReference>
<dbReference type="InterPro" id="IPR050312">
    <property type="entry name" value="IolE/XylAMocC-like"/>
</dbReference>
<dbReference type="InterPro" id="IPR013022">
    <property type="entry name" value="Xyl_isomerase-like_TIM-brl"/>
</dbReference>
<gene>
    <name evidence="2" type="ordered locus">Smar_1283</name>
</gene>
<dbReference type="Pfam" id="PF01261">
    <property type="entry name" value="AP_endonuc_2"/>
    <property type="match status" value="1"/>
</dbReference>